<proteinExistence type="inferred from homology"/>
<evidence type="ECO:0000256" key="3">
    <source>
        <dbReference type="SAM" id="MobiDB-lite"/>
    </source>
</evidence>
<evidence type="ECO:0000313" key="5">
    <source>
        <dbReference type="Proteomes" id="UP000295244"/>
    </source>
</evidence>
<comment type="similarity">
    <text evidence="1">Belongs to the PspA/Vipp/IM30 family.</text>
</comment>
<feature type="region of interest" description="Disordered" evidence="3">
    <location>
        <begin position="227"/>
        <end position="256"/>
    </location>
</feature>
<evidence type="ECO:0000256" key="2">
    <source>
        <dbReference type="SAM" id="Coils"/>
    </source>
</evidence>
<reference evidence="4 5" key="1">
    <citation type="submission" date="2019-03" db="EMBL/GenBank/DDBJ databases">
        <title>Whole genome sequence of a novel Rubrobacter taiwanensis strain, isolated from Yellowstone National Park.</title>
        <authorList>
            <person name="Freed S."/>
            <person name="Ramaley R.F."/>
            <person name="Kyndt J.A."/>
        </authorList>
    </citation>
    <scope>NUCLEOTIDE SEQUENCE [LARGE SCALE GENOMIC DNA]</scope>
    <source>
        <strain evidence="4 5">Yellowstone</strain>
    </source>
</reference>
<dbReference type="PANTHER" id="PTHR31088">
    <property type="entry name" value="MEMBRANE-ASSOCIATED PROTEIN VIPP1, CHLOROPLASTIC"/>
    <property type="match status" value="1"/>
</dbReference>
<evidence type="ECO:0008006" key="6">
    <source>
        <dbReference type="Google" id="ProtNLM"/>
    </source>
</evidence>
<accession>A0A4R1BQQ0</accession>
<dbReference type="PANTHER" id="PTHR31088:SF6">
    <property type="entry name" value="PHAGE SHOCK PROTEIN A"/>
    <property type="match status" value="1"/>
</dbReference>
<evidence type="ECO:0000313" key="4">
    <source>
        <dbReference type="EMBL" id="TCJ19898.1"/>
    </source>
</evidence>
<comment type="caution">
    <text evidence="4">The sequence shown here is derived from an EMBL/GenBank/DDBJ whole genome shotgun (WGS) entry which is preliminary data.</text>
</comment>
<dbReference type="AlphaFoldDB" id="A0A4R1BQQ0"/>
<dbReference type="InterPro" id="IPR007157">
    <property type="entry name" value="PspA_VIPP1"/>
</dbReference>
<evidence type="ECO:0000256" key="1">
    <source>
        <dbReference type="ARBA" id="ARBA00043985"/>
    </source>
</evidence>
<name>A0A4R1BQQ0_9ACTN</name>
<feature type="coiled-coil region" evidence="2">
    <location>
        <begin position="195"/>
        <end position="224"/>
    </location>
</feature>
<feature type="compositionally biased region" description="Basic and acidic residues" evidence="3">
    <location>
        <begin position="240"/>
        <end position="256"/>
    </location>
</feature>
<dbReference type="EMBL" id="SKBU01000006">
    <property type="protein sequence ID" value="TCJ19898.1"/>
    <property type="molecule type" value="Genomic_DNA"/>
</dbReference>
<dbReference type="Pfam" id="PF04012">
    <property type="entry name" value="PspA_IM30"/>
    <property type="match status" value="1"/>
</dbReference>
<protein>
    <recommendedName>
        <fullName evidence="6">PspA/IM30 family protein</fullName>
    </recommendedName>
</protein>
<keyword evidence="2" id="KW-0175">Coiled coil</keyword>
<feature type="coiled-coil region" evidence="2">
    <location>
        <begin position="92"/>
        <end position="147"/>
    </location>
</feature>
<gene>
    <name evidence="4" type="ORF">E0L93_02785</name>
</gene>
<keyword evidence="5" id="KW-1185">Reference proteome</keyword>
<organism evidence="4 5">
    <name type="scientific">Rubrobacter taiwanensis</name>
    <dbReference type="NCBI Taxonomy" id="185139"/>
    <lineage>
        <taxon>Bacteria</taxon>
        <taxon>Bacillati</taxon>
        <taxon>Actinomycetota</taxon>
        <taxon>Rubrobacteria</taxon>
        <taxon>Rubrobacterales</taxon>
        <taxon>Rubrobacteraceae</taxon>
        <taxon>Rubrobacter</taxon>
    </lineage>
</organism>
<sequence>MGVAGPMGRLLRVIRGFFGRFISGVEQRNPEVLLENAVQDELSNLKKLQVAAAKTMAYEKMLTNDAAEKRKLVAARERQARELAARGQREAALQVIQQKQEIQNQLAEIEGRLESARRNSEEMERAFRDQEKRYNEVVRERAALLEEHQRARALQTANEARAQISLSDSSRDLEKARQAVRQSLYEAEAVGELGTSEVERQIQAAEVDVKRLEAERELELMEIQMGLKSAGELEGPQEETVERPAGESERPEETGR</sequence>
<dbReference type="Proteomes" id="UP000295244">
    <property type="component" value="Unassembled WGS sequence"/>
</dbReference>